<comment type="caution">
    <text evidence="1">The sequence shown here is derived from an EMBL/GenBank/DDBJ whole genome shotgun (WGS) entry which is preliminary data.</text>
</comment>
<accession>A0A820F1T1</accession>
<gene>
    <name evidence="1" type="ORF">OTI717_LOCUS40546</name>
</gene>
<sequence length="31" mass="3705">IRQLTVKIRGPKSAFRIEMQRKYLQGRTIIC</sequence>
<reference evidence="1" key="1">
    <citation type="submission" date="2021-02" db="EMBL/GenBank/DDBJ databases">
        <authorList>
            <person name="Nowell W R."/>
        </authorList>
    </citation>
    <scope>NUCLEOTIDE SEQUENCE</scope>
</reference>
<organism evidence="1 2">
    <name type="scientific">Rotaria sordida</name>
    <dbReference type="NCBI Taxonomy" id="392033"/>
    <lineage>
        <taxon>Eukaryota</taxon>
        <taxon>Metazoa</taxon>
        <taxon>Spiralia</taxon>
        <taxon>Gnathifera</taxon>
        <taxon>Rotifera</taxon>
        <taxon>Eurotatoria</taxon>
        <taxon>Bdelloidea</taxon>
        <taxon>Philodinida</taxon>
        <taxon>Philodinidae</taxon>
        <taxon>Rotaria</taxon>
    </lineage>
</organism>
<proteinExistence type="predicted"/>
<dbReference type="Proteomes" id="UP000663823">
    <property type="component" value="Unassembled WGS sequence"/>
</dbReference>
<protein>
    <submittedName>
        <fullName evidence="1">Uncharacterized protein</fullName>
    </submittedName>
</protein>
<dbReference type="EMBL" id="CAJOAX010033298">
    <property type="protein sequence ID" value="CAF4254504.1"/>
    <property type="molecule type" value="Genomic_DNA"/>
</dbReference>
<feature type="non-terminal residue" evidence="1">
    <location>
        <position position="1"/>
    </location>
</feature>
<name>A0A820F1T1_9BILA</name>
<evidence type="ECO:0000313" key="2">
    <source>
        <dbReference type="Proteomes" id="UP000663823"/>
    </source>
</evidence>
<evidence type="ECO:0000313" key="1">
    <source>
        <dbReference type="EMBL" id="CAF4254504.1"/>
    </source>
</evidence>
<dbReference type="AlphaFoldDB" id="A0A820F1T1"/>